<gene>
    <name evidence="1" type="ORF">HCJ95_13180</name>
</gene>
<sequence length="78" mass="8504">MTTRSTTPRTETGGLVDAPALHFERLSDRQRQGRSCCWCSGTPDDRFPVRILRAAGVRLYACTPCAGMYGVPAVETGQ</sequence>
<reference evidence="1 2" key="1">
    <citation type="submission" date="2020-03" db="EMBL/GenBank/DDBJ databases">
        <title>WGS of actinomycetes isolated from Thailand.</title>
        <authorList>
            <person name="Thawai C."/>
        </authorList>
    </citation>
    <scope>NUCLEOTIDE SEQUENCE [LARGE SCALE GENOMIC DNA]</scope>
    <source>
        <strain evidence="1 2">NBRC 13905</strain>
    </source>
</reference>
<proteinExistence type="predicted"/>
<accession>A0ABX0YVT1</accession>
<evidence type="ECO:0000313" key="2">
    <source>
        <dbReference type="Proteomes" id="UP000635996"/>
    </source>
</evidence>
<protein>
    <submittedName>
        <fullName evidence="1">Uncharacterized protein</fullName>
    </submittedName>
</protein>
<dbReference type="RefSeq" id="WP_168131610.1">
    <property type="nucleotide sequence ID" value="NZ_BMVZ01000001.1"/>
</dbReference>
<name>A0ABX0YVT1_STRTL</name>
<evidence type="ECO:0000313" key="1">
    <source>
        <dbReference type="EMBL" id="NJP15225.1"/>
    </source>
</evidence>
<dbReference type="EMBL" id="JAATEL010000012">
    <property type="protein sequence ID" value="NJP15225.1"/>
    <property type="molecule type" value="Genomic_DNA"/>
</dbReference>
<keyword evidence="2" id="KW-1185">Reference proteome</keyword>
<organism evidence="1 2">
    <name type="scientific">Streptomyces thermoviolaceus subsp. thermoviolaceus</name>
    <dbReference type="NCBI Taxonomy" id="66860"/>
    <lineage>
        <taxon>Bacteria</taxon>
        <taxon>Bacillati</taxon>
        <taxon>Actinomycetota</taxon>
        <taxon>Actinomycetes</taxon>
        <taxon>Kitasatosporales</taxon>
        <taxon>Streptomycetaceae</taxon>
        <taxon>Streptomyces</taxon>
    </lineage>
</organism>
<dbReference type="Proteomes" id="UP000635996">
    <property type="component" value="Unassembled WGS sequence"/>
</dbReference>
<comment type="caution">
    <text evidence="1">The sequence shown here is derived from an EMBL/GenBank/DDBJ whole genome shotgun (WGS) entry which is preliminary data.</text>
</comment>